<keyword evidence="3" id="KW-0862">Zinc</keyword>
<proteinExistence type="inferred from homology"/>
<evidence type="ECO:0000259" key="5">
    <source>
        <dbReference type="PROSITE" id="PS51891"/>
    </source>
</evidence>
<evidence type="ECO:0000256" key="4">
    <source>
        <dbReference type="ARBA" id="ARBA00023239"/>
    </source>
</evidence>
<accession>A0ABY6IVH4</accession>
<dbReference type="Proteomes" id="UP001163882">
    <property type="component" value="Chromosome"/>
</dbReference>
<evidence type="ECO:0000313" key="6">
    <source>
        <dbReference type="EMBL" id="UYQ73185.1"/>
    </source>
</evidence>
<keyword evidence="7" id="KW-1185">Reference proteome</keyword>
<gene>
    <name evidence="6" type="ORF">OF122_05315</name>
</gene>
<organism evidence="6 7">
    <name type="scientific">Pelagibacterium flavum</name>
    <dbReference type="NCBI Taxonomy" id="2984530"/>
    <lineage>
        <taxon>Bacteria</taxon>
        <taxon>Pseudomonadati</taxon>
        <taxon>Pseudomonadota</taxon>
        <taxon>Alphaproteobacteria</taxon>
        <taxon>Hyphomicrobiales</taxon>
        <taxon>Devosiaceae</taxon>
        <taxon>Pelagibacterium</taxon>
    </lineage>
</organism>
<evidence type="ECO:0000256" key="3">
    <source>
        <dbReference type="ARBA" id="ARBA00022833"/>
    </source>
</evidence>
<dbReference type="Gene3D" id="3.90.1590.10">
    <property type="entry name" value="glutathione-dependent formaldehyde- activating enzyme (gfa)"/>
    <property type="match status" value="1"/>
</dbReference>
<dbReference type="Pfam" id="PF04828">
    <property type="entry name" value="GFA"/>
    <property type="match status" value="1"/>
</dbReference>
<keyword evidence="4" id="KW-0456">Lyase</keyword>
<dbReference type="RefSeq" id="WP_264226773.1">
    <property type="nucleotide sequence ID" value="NZ_CP107716.1"/>
</dbReference>
<dbReference type="PROSITE" id="PS51891">
    <property type="entry name" value="CENP_V_GFA"/>
    <property type="match status" value="1"/>
</dbReference>
<evidence type="ECO:0000256" key="2">
    <source>
        <dbReference type="ARBA" id="ARBA00022723"/>
    </source>
</evidence>
<reference evidence="6" key="1">
    <citation type="submission" date="2022-10" db="EMBL/GenBank/DDBJ databases">
        <title>YIM 151497 complete genome.</title>
        <authorList>
            <person name="Chen X."/>
        </authorList>
    </citation>
    <scope>NUCLEOTIDE SEQUENCE</scope>
    <source>
        <strain evidence="6">YIM 151497</strain>
    </source>
</reference>
<evidence type="ECO:0000256" key="1">
    <source>
        <dbReference type="ARBA" id="ARBA00005495"/>
    </source>
</evidence>
<feature type="domain" description="CENP-V/GFA" evidence="5">
    <location>
        <begin position="5"/>
        <end position="127"/>
    </location>
</feature>
<keyword evidence="2" id="KW-0479">Metal-binding</keyword>
<sequence>MVTAHKGTCFCGSVEIEVSGAPEGMGYCHCTSCRAWSGGPVNAFSLWKPENVRVTKGQDLVGEYAGVPNSKRRFCKQCGGHIMTDHPEWGVTDVFAAAIPSLIFEPGVHVNYAETVLPMRDGLPKYRDFPAEIGGSGKKVAE</sequence>
<dbReference type="PANTHER" id="PTHR33337:SF40">
    <property type="entry name" value="CENP-V_GFA DOMAIN-CONTAINING PROTEIN-RELATED"/>
    <property type="match status" value="1"/>
</dbReference>
<dbReference type="InterPro" id="IPR006913">
    <property type="entry name" value="CENP-V/GFA"/>
</dbReference>
<evidence type="ECO:0000313" key="7">
    <source>
        <dbReference type="Proteomes" id="UP001163882"/>
    </source>
</evidence>
<dbReference type="InterPro" id="IPR011057">
    <property type="entry name" value="Mss4-like_sf"/>
</dbReference>
<dbReference type="SUPFAM" id="SSF51316">
    <property type="entry name" value="Mss4-like"/>
    <property type="match status" value="1"/>
</dbReference>
<dbReference type="EMBL" id="CP107716">
    <property type="protein sequence ID" value="UYQ73185.1"/>
    <property type="molecule type" value="Genomic_DNA"/>
</dbReference>
<comment type="similarity">
    <text evidence="1">Belongs to the Gfa family.</text>
</comment>
<dbReference type="PANTHER" id="PTHR33337">
    <property type="entry name" value="GFA DOMAIN-CONTAINING PROTEIN"/>
    <property type="match status" value="1"/>
</dbReference>
<protein>
    <submittedName>
        <fullName evidence="6">GFA family protein</fullName>
    </submittedName>
</protein>
<name>A0ABY6IVH4_9HYPH</name>